<proteinExistence type="predicted"/>
<evidence type="ECO:0000256" key="1">
    <source>
        <dbReference type="SAM" id="MobiDB-lite"/>
    </source>
</evidence>
<comment type="caution">
    <text evidence="2">The sequence shown here is derived from an EMBL/GenBank/DDBJ whole genome shotgun (WGS) entry which is preliminary data.</text>
</comment>
<dbReference type="RefSeq" id="WP_376999640.1">
    <property type="nucleotide sequence ID" value="NZ_JBHSLC010000115.1"/>
</dbReference>
<reference evidence="3" key="1">
    <citation type="journal article" date="2019" name="Int. J. Syst. Evol. Microbiol.">
        <title>The Global Catalogue of Microorganisms (GCM) 10K type strain sequencing project: providing services to taxonomists for standard genome sequencing and annotation.</title>
        <authorList>
            <consortium name="The Broad Institute Genomics Platform"/>
            <consortium name="The Broad Institute Genome Sequencing Center for Infectious Disease"/>
            <person name="Wu L."/>
            <person name="Ma J."/>
        </authorList>
    </citation>
    <scope>NUCLEOTIDE SEQUENCE [LARGE SCALE GENOMIC DNA]</scope>
    <source>
        <strain evidence="3">CCUG 58760</strain>
    </source>
</reference>
<dbReference type="Proteomes" id="UP001596166">
    <property type="component" value="Unassembled WGS sequence"/>
</dbReference>
<sequence>MGETSKIEWTDATFNPWRGCRALSPACDNCYAKTLVEGRLGESFDARTRAAESTWKQPLAWNRKAAKLGIRYRVFCASLADVFDAEVPDDWRDDLFALIAATPHLDWLLLTKRPKVMRDYLGKLIVPHPLCQGTGCNYCGDGDGRVMWKSHPFPNVWLGTTVENQAMADLRIPHLLETPAAVRFLSCEPLLGPLNLNSDLGGTRWIGGQRGCRGTHQHRQPHEDGSPGHRLHHHHDERCRPGLNWVIAGGESGPKARPSHPDWFRSLRDQCAAAGVPFLMKQWGEWLPGQNEVHPNCDGRKVAHHQNGTWGLLGGKIRAHNYVTWEPNGTLHHGDMRRKHHTVAAWATRVGKKAAGRLLDGVLHDALPEVRS</sequence>
<keyword evidence="3" id="KW-1185">Reference proteome</keyword>
<dbReference type="EMBL" id="JBHSLC010000115">
    <property type="protein sequence ID" value="MFC5359536.1"/>
    <property type="molecule type" value="Genomic_DNA"/>
</dbReference>
<evidence type="ECO:0000313" key="2">
    <source>
        <dbReference type="EMBL" id="MFC5359536.1"/>
    </source>
</evidence>
<feature type="region of interest" description="Disordered" evidence="1">
    <location>
        <begin position="212"/>
        <end position="235"/>
    </location>
</feature>
<name>A0ABW0GFH3_9PROT</name>
<dbReference type="Pfam" id="PF07505">
    <property type="entry name" value="DUF5131"/>
    <property type="match status" value="1"/>
</dbReference>
<dbReference type="InterPro" id="IPR011101">
    <property type="entry name" value="DUF5131"/>
</dbReference>
<organism evidence="2 3">
    <name type="scientific">Azospirillum himalayense</name>
    <dbReference type="NCBI Taxonomy" id="654847"/>
    <lineage>
        <taxon>Bacteria</taxon>
        <taxon>Pseudomonadati</taxon>
        <taxon>Pseudomonadota</taxon>
        <taxon>Alphaproteobacteria</taxon>
        <taxon>Rhodospirillales</taxon>
        <taxon>Azospirillaceae</taxon>
        <taxon>Azospirillum</taxon>
    </lineage>
</organism>
<protein>
    <submittedName>
        <fullName evidence="2">Phage Gp37/Gp68 family protein</fullName>
    </submittedName>
</protein>
<gene>
    <name evidence="2" type="ORF">ACFPMG_31520</name>
</gene>
<accession>A0ABW0GFH3</accession>
<evidence type="ECO:0000313" key="3">
    <source>
        <dbReference type="Proteomes" id="UP001596166"/>
    </source>
</evidence>